<dbReference type="GO" id="GO:0009229">
    <property type="term" value="P:thiamine diphosphate biosynthetic process"/>
    <property type="evidence" value="ECO:0007669"/>
    <property type="project" value="UniProtKB-UniRule"/>
</dbReference>
<dbReference type="InterPro" id="IPR022828">
    <property type="entry name" value="Thi4_prok"/>
</dbReference>
<evidence type="ECO:0000256" key="2">
    <source>
        <dbReference type="ARBA" id="ARBA00022723"/>
    </source>
</evidence>
<dbReference type="HAMAP" id="MF_00304">
    <property type="entry name" value="Thi4"/>
    <property type="match status" value="1"/>
</dbReference>
<keyword evidence="1 6" id="KW-0808">Transferase</keyword>
<dbReference type="KEGG" id="iho:Igni_0560"/>
<feature type="binding site" description="in other chain" evidence="6">
    <location>
        <position position="181"/>
    </location>
    <ligand>
        <name>Fe cation</name>
        <dbReference type="ChEBI" id="CHEBI:24875"/>
        <note>ligand shared between two adjacent protomers</note>
    </ligand>
</feature>
<keyword evidence="4 6" id="KW-0408">Iron</keyword>
<dbReference type="GO" id="GO:0052837">
    <property type="term" value="P:thiazole biosynthetic process"/>
    <property type="evidence" value="ECO:0007669"/>
    <property type="project" value="UniProtKB-UniRule"/>
</dbReference>
<keyword evidence="2 6" id="KW-0479">Metal-binding</keyword>
<dbReference type="GO" id="GO:0009228">
    <property type="term" value="P:thiamine biosynthetic process"/>
    <property type="evidence" value="ECO:0007669"/>
    <property type="project" value="UniProtKB-KW"/>
</dbReference>
<evidence type="ECO:0000256" key="5">
    <source>
        <dbReference type="ARBA" id="ARBA00023027"/>
    </source>
</evidence>
<feature type="binding site" description="in other chain" evidence="6">
    <location>
        <position position="230"/>
    </location>
    <ligand>
        <name>NAD(+)</name>
        <dbReference type="ChEBI" id="CHEBI:57540"/>
        <note>ligand shared between two adjacent protomers</note>
    </ligand>
</feature>
<dbReference type="PRINTS" id="PR00469">
    <property type="entry name" value="PNDRDTASEII"/>
</dbReference>
<feature type="binding site" description="in other chain" evidence="6">
    <location>
        <position position="63"/>
    </location>
    <ligand>
        <name>NAD(+)</name>
        <dbReference type="ChEBI" id="CHEBI:57540"/>
        <note>ligand shared between two adjacent protomers</note>
    </ligand>
</feature>
<comment type="similarity">
    <text evidence="6">Belongs to the THI4 family.</text>
</comment>
<protein>
    <recommendedName>
        <fullName evidence="6">Thiamine thiazole synthase</fullName>
        <ecNumber evidence="6">2.4.2.59</ecNumber>
    </recommendedName>
</protein>
<comment type="catalytic activity">
    <reaction evidence="6">
        <text>hydrogen sulfide + glycine + NAD(+) = ADP-5-ethyl-4-methylthiazole-2-carboxylate + nicotinamide + 3 H2O + H(+)</text>
        <dbReference type="Rhea" id="RHEA:55704"/>
        <dbReference type="ChEBI" id="CHEBI:15377"/>
        <dbReference type="ChEBI" id="CHEBI:15378"/>
        <dbReference type="ChEBI" id="CHEBI:17154"/>
        <dbReference type="ChEBI" id="CHEBI:29919"/>
        <dbReference type="ChEBI" id="CHEBI:57305"/>
        <dbReference type="ChEBI" id="CHEBI:57540"/>
        <dbReference type="ChEBI" id="CHEBI:139151"/>
        <dbReference type="EC" id="2.4.2.59"/>
    </reaction>
</comment>
<keyword evidence="3 6" id="KW-0784">Thiamine biosynthesis</keyword>
<feature type="binding site" evidence="6">
    <location>
        <position position="166"/>
    </location>
    <ligand>
        <name>Fe cation</name>
        <dbReference type="ChEBI" id="CHEBI:24875"/>
        <note>ligand shared between two adjacent protomers</note>
    </ligand>
</feature>
<keyword evidence="8" id="KW-1185">Reference proteome</keyword>
<dbReference type="PANTHER" id="PTHR43422:SF3">
    <property type="entry name" value="THIAMINE THIAZOLE SYNTHASE"/>
    <property type="match status" value="1"/>
</dbReference>
<feature type="binding site" evidence="6">
    <location>
        <position position="240"/>
    </location>
    <ligand>
        <name>glycine</name>
        <dbReference type="ChEBI" id="CHEBI:57305"/>
    </ligand>
</feature>
<dbReference type="EMBL" id="CP000816">
    <property type="protein sequence ID" value="ABU81742.1"/>
    <property type="molecule type" value="Genomic_DNA"/>
</dbReference>
<dbReference type="HOGENOM" id="CLU_053727_2_0_2"/>
<dbReference type="Proteomes" id="UP000000262">
    <property type="component" value="Chromosome"/>
</dbReference>
<accession>A8A9Z0</accession>
<dbReference type="Gene3D" id="3.50.50.60">
    <property type="entry name" value="FAD/NAD(P)-binding domain"/>
    <property type="match status" value="1"/>
</dbReference>
<dbReference type="RefSeq" id="WP_011998594.1">
    <property type="nucleotide sequence ID" value="NC_009776.1"/>
</dbReference>
<dbReference type="STRING" id="453591.Igni_0560"/>
<dbReference type="PANTHER" id="PTHR43422">
    <property type="entry name" value="THIAMINE THIAZOLE SYNTHASE"/>
    <property type="match status" value="1"/>
</dbReference>
<keyword evidence="5 6" id="KW-0520">NAD</keyword>
<feature type="binding site" description="in other chain" evidence="6">
    <location>
        <begin position="55"/>
        <end position="56"/>
    </location>
    <ligand>
        <name>NAD(+)</name>
        <dbReference type="ChEBI" id="CHEBI:57540"/>
        <note>ligand shared between two adjacent protomers</note>
    </ligand>
</feature>
<comment type="cofactor">
    <cofactor evidence="6">
        <name>Fe(2+)</name>
        <dbReference type="ChEBI" id="CHEBI:29033"/>
    </cofactor>
</comment>
<dbReference type="PhylomeDB" id="A8A9Z0"/>
<feature type="binding site" evidence="6">
    <location>
        <begin position="164"/>
        <end position="166"/>
    </location>
    <ligand>
        <name>NAD(+)</name>
        <dbReference type="ChEBI" id="CHEBI:57540"/>
        <note>ligand shared between two adjacent protomers</note>
    </ligand>
</feature>
<sequence length="265" mass="28188">MLDEGIITTTILKKSTEELMSYAQSSDVIVVGAGPAGLTAAYYLAKEGFKTLVLERRISYGGGINGGGTLFHKVVVEDLEVDGYSTSDVVRELGLTLEETEYDGVKLVDAVALTATLAFKAVEAGAKVLLGWHVEDLIYREVDGKVKVTGVVALWSPIEIAGLHVDPIFFKSKAVVDATGHGAEVLKVAERKLNLPLGVATEKGAWAERAEELVVKETGKVVDGLYAAGMSVASWKRLPRMGPAISGMLLSGKKVADQIKGDLRS</sequence>
<comment type="pathway">
    <text evidence="6">Cofactor biosynthesis; thiamine diphosphate biosynthesis.</text>
</comment>
<proteinExistence type="inferred from homology"/>
<dbReference type="UniPathway" id="UPA00060"/>
<dbReference type="GO" id="GO:0005506">
    <property type="term" value="F:iron ion binding"/>
    <property type="evidence" value="ECO:0007669"/>
    <property type="project" value="UniProtKB-UniRule"/>
</dbReference>
<dbReference type="Pfam" id="PF01946">
    <property type="entry name" value="Thi4"/>
    <property type="match status" value="1"/>
</dbReference>
<comment type="function">
    <text evidence="6">Involved in the biosynthesis of the thiazole moiety of thiamine. Catalyzes the conversion of NAD and glycine to adenosine diphosphate 5-(2-hydroxyethyl)-4-methylthiazole-2-carboxylate (ADT), an adenylated thiazole intermediate, using free sulfide as a source of sulfur.</text>
</comment>
<evidence type="ECO:0000256" key="4">
    <source>
        <dbReference type="ARBA" id="ARBA00023004"/>
    </source>
</evidence>
<feature type="binding site" description="in other chain" evidence="6">
    <location>
        <position position="36"/>
    </location>
    <ligand>
        <name>NAD(+)</name>
        <dbReference type="ChEBI" id="CHEBI:57540"/>
        <note>ligand shared between two adjacent protomers</note>
    </ligand>
</feature>
<evidence type="ECO:0000313" key="8">
    <source>
        <dbReference type="Proteomes" id="UP000000262"/>
    </source>
</evidence>
<dbReference type="GeneID" id="5562773"/>
<dbReference type="InterPro" id="IPR002922">
    <property type="entry name" value="Thi4_fam"/>
</dbReference>
<dbReference type="NCBIfam" id="TIGR00292">
    <property type="entry name" value="sulfide-dependent adenosine diphosphate thiazole synthase"/>
    <property type="match status" value="1"/>
</dbReference>
<reference evidence="7 8" key="1">
    <citation type="journal article" date="2008" name="Genome Biol.">
        <title>A genomic analysis of the archaeal system Ignicoccus hospitalis-Nanoarchaeum equitans.</title>
        <authorList>
            <person name="Podar M."/>
            <person name="Anderson I."/>
            <person name="Makarova K.S."/>
            <person name="Elkins J.G."/>
            <person name="Ivanova N."/>
            <person name="Wall M.A."/>
            <person name="Lykidis A."/>
            <person name="Mavromatis K."/>
            <person name="Sun H."/>
            <person name="Hudson M.E."/>
            <person name="Chen W."/>
            <person name="Deciu C."/>
            <person name="Hutchison D."/>
            <person name="Eads J.R."/>
            <person name="Anderson A."/>
            <person name="Fernandes F."/>
            <person name="Szeto E."/>
            <person name="Lapidus A."/>
            <person name="Kyrpides N.C."/>
            <person name="Saier M.H.Jr."/>
            <person name="Richardson P.M."/>
            <person name="Rachel R."/>
            <person name="Huber H."/>
            <person name="Eisen J.A."/>
            <person name="Koonin E.V."/>
            <person name="Keller M."/>
            <person name="Stetter K.O."/>
        </authorList>
    </citation>
    <scope>NUCLEOTIDE SEQUENCE [LARGE SCALE GENOMIC DNA]</scope>
    <source>
        <strain evidence="8">KIN4/I / DSM 18386 / JCM 14125</strain>
    </source>
</reference>
<dbReference type="SUPFAM" id="SSF51905">
    <property type="entry name" value="FAD/NAD(P)-binding domain"/>
    <property type="match status" value="1"/>
</dbReference>
<dbReference type="InterPro" id="IPR036188">
    <property type="entry name" value="FAD/NAD-bd_sf"/>
</dbReference>
<gene>
    <name evidence="6" type="primary">thi4</name>
    <name evidence="7" type="ordered locus">Igni_0560</name>
</gene>
<dbReference type="EC" id="2.4.2.59" evidence="6"/>
<comment type="caution">
    <text evidence="6">Lacks conserved residue(s) required for the propagation of feature annotation.</text>
</comment>
<dbReference type="eggNOG" id="arCOG00574">
    <property type="taxonomic scope" value="Archaea"/>
</dbReference>
<dbReference type="PRINTS" id="PR00368">
    <property type="entry name" value="FADPNR"/>
</dbReference>
<evidence type="ECO:0000256" key="3">
    <source>
        <dbReference type="ARBA" id="ARBA00022977"/>
    </source>
</evidence>
<evidence type="ECO:0000256" key="6">
    <source>
        <dbReference type="HAMAP-Rule" id="MF_00304"/>
    </source>
</evidence>
<comment type="subunit">
    <text evidence="6">Homooctamer; tetramer of dimers.</text>
</comment>
<organism evidence="7 8">
    <name type="scientific">Ignicoccus hospitalis (strain KIN4/I / DSM 18386 / JCM 14125)</name>
    <dbReference type="NCBI Taxonomy" id="453591"/>
    <lineage>
        <taxon>Archaea</taxon>
        <taxon>Thermoproteota</taxon>
        <taxon>Thermoprotei</taxon>
        <taxon>Desulfurococcales</taxon>
        <taxon>Desulfurococcaceae</taxon>
        <taxon>Ignicoccus</taxon>
    </lineage>
</organism>
<name>A8A9Z0_IGNH4</name>
<dbReference type="GO" id="GO:0016763">
    <property type="term" value="F:pentosyltransferase activity"/>
    <property type="evidence" value="ECO:0007669"/>
    <property type="project" value="UniProtKB-UniRule"/>
</dbReference>
<evidence type="ECO:0000313" key="7">
    <source>
        <dbReference type="EMBL" id="ABU81742.1"/>
    </source>
</evidence>
<feature type="binding site" description="in other chain" evidence="6">
    <location>
        <position position="134"/>
    </location>
    <ligand>
        <name>NAD(+)</name>
        <dbReference type="ChEBI" id="CHEBI:57540"/>
        <note>ligand shared between two adjacent protomers</note>
    </ligand>
</feature>
<dbReference type="AlphaFoldDB" id="A8A9Z0"/>
<evidence type="ECO:0000256" key="1">
    <source>
        <dbReference type="ARBA" id="ARBA00022679"/>
    </source>
</evidence>
<dbReference type="OrthoDB" id="4240at2157"/>